<name>A0A6J3LXP9_9PEZI</name>
<reference evidence="2" key="2">
    <citation type="submission" date="2020-04" db="EMBL/GenBank/DDBJ databases">
        <authorList>
            <consortium name="NCBI Genome Project"/>
        </authorList>
    </citation>
    <scope>NUCLEOTIDE SEQUENCE</scope>
    <source>
        <strain evidence="2">CBS 342.82</strain>
    </source>
</reference>
<proteinExistence type="predicted"/>
<evidence type="ECO:0000313" key="1">
    <source>
        <dbReference type="Proteomes" id="UP000504637"/>
    </source>
</evidence>
<organism evidence="2">
    <name type="scientific">Dissoconium aciculare CBS 342.82</name>
    <dbReference type="NCBI Taxonomy" id="1314786"/>
    <lineage>
        <taxon>Eukaryota</taxon>
        <taxon>Fungi</taxon>
        <taxon>Dikarya</taxon>
        <taxon>Ascomycota</taxon>
        <taxon>Pezizomycotina</taxon>
        <taxon>Dothideomycetes</taxon>
        <taxon>Dothideomycetidae</taxon>
        <taxon>Mycosphaerellales</taxon>
        <taxon>Dissoconiaceae</taxon>
        <taxon>Dissoconium</taxon>
    </lineage>
</organism>
<reference evidence="2" key="3">
    <citation type="submission" date="2025-08" db="UniProtKB">
        <authorList>
            <consortium name="RefSeq"/>
        </authorList>
    </citation>
    <scope>IDENTIFICATION</scope>
    <source>
        <strain evidence="2">CBS 342.82</strain>
    </source>
</reference>
<dbReference type="AlphaFoldDB" id="A0A6J3LXP9"/>
<dbReference type="GeneID" id="54366430"/>
<protein>
    <submittedName>
        <fullName evidence="2">Uncharacterized protein</fullName>
    </submittedName>
</protein>
<accession>A0A6J3LXP9</accession>
<dbReference type="Proteomes" id="UP000504637">
    <property type="component" value="Unplaced"/>
</dbReference>
<reference evidence="2" key="1">
    <citation type="submission" date="2020-01" db="EMBL/GenBank/DDBJ databases">
        <authorList>
            <consortium name="DOE Joint Genome Institute"/>
            <person name="Haridas S."/>
            <person name="Albert R."/>
            <person name="Binder M."/>
            <person name="Bloem J."/>
            <person name="Labutti K."/>
            <person name="Salamov A."/>
            <person name="Andreopoulos B."/>
            <person name="Baker S.E."/>
            <person name="Barry K."/>
            <person name="Bills G."/>
            <person name="Bluhm B.H."/>
            <person name="Cannon C."/>
            <person name="Castanera R."/>
            <person name="Culley D.E."/>
            <person name="Daum C."/>
            <person name="Ezra D."/>
            <person name="Gonzalez J.B."/>
            <person name="Henrissat B."/>
            <person name="Kuo A."/>
            <person name="Liang C."/>
            <person name="Lipzen A."/>
            <person name="Lutzoni F."/>
            <person name="Magnuson J."/>
            <person name="Mondo S."/>
            <person name="Nolan M."/>
            <person name="Ohm R."/>
            <person name="Pangilinan J."/>
            <person name="Park H.-J."/>
            <person name="Ramirez L."/>
            <person name="Alfaro M."/>
            <person name="Sun H."/>
            <person name="Tritt A."/>
            <person name="Yoshinaga Y."/>
            <person name="Zwiers L.-H."/>
            <person name="Turgeon B.G."/>
            <person name="Goodwin S.B."/>
            <person name="Spatafora J.W."/>
            <person name="Crous P.W."/>
            <person name="Grigoriev I.V."/>
        </authorList>
    </citation>
    <scope>NUCLEOTIDE SEQUENCE</scope>
    <source>
        <strain evidence="2">CBS 342.82</strain>
    </source>
</reference>
<sequence>MRSQLAERTNHHDLSSMLPVFMAHSALWRFSMQCSRAWISTYHVQIWGPRILAITTKYPSMDLCITRVVFVKCQQSPVAGALSDGATGTTSANNWFQTGNIATLALRWHTDHYRAMYAPEIVLLRTAYISKLFPRTSHRYIDPEIARKKLRIQTID</sequence>
<evidence type="ECO:0000313" key="2">
    <source>
        <dbReference type="RefSeq" id="XP_033457105.1"/>
    </source>
</evidence>
<keyword evidence="1" id="KW-1185">Reference proteome</keyword>
<dbReference type="RefSeq" id="XP_033457105.1">
    <property type="nucleotide sequence ID" value="XM_033608630.1"/>
</dbReference>
<gene>
    <name evidence="2" type="ORF">K489DRAFT_45579</name>
</gene>